<dbReference type="Proteomes" id="UP001372338">
    <property type="component" value="Unassembled WGS sequence"/>
</dbReference>
<keyword evidence="3" id="KW-1185">Reference proteome</keyword>
<protein>
    <recommendedName>
        <fullName evidence="1">Reverse transcriptase zinc-binding domain-containing protein</fullName>
    </recommendedName>
</protein>
<evidence type="ECO:0000259" key="1">
    <source>
        <dbReference type="Pfam" id="PF13966"/>
    </source>
</evidence>
<sequence>MEDAIIWCEDVRGVYSAASGYLWLGKNYRDWNVTPNFSWIWRTNTQRKIQFLGWLIGQGALPTNSLRFQRHMADSAKSSHCSATNENILHALRDCPHSLEIWMRLGLRVVILRFSSYLLFGGFGDGGTRWSLVMVVGALKPC</sequence>
<organism evidence="2 3">
    <name type="scientific">Crotalaria pallida</name>
    <name type="common">Smooth rattlebox</name>
    <name type="synonym">Crotalaria striata</name>
    <dbReference type="NCBI Taxonomy" id="3830"/>
    <lineage>
        <taxon>Eukaryota</taxon>
        <taxon>Viridiplantae</taxon>
        <taxon>Streptophyta</taxon>
        <taxon>Embryophyta</taxon>
        <taxon>Tracheophyta</taxon>
        <taxon>Spermatophyta</taxon>
        <taxon>Magnoliopsida</taxon>
        <taxon>eudicotyledons</taxon>
        <taxon>Gunneridae</taxon>
        <taxon>Pentapetalae</taxon>
        <taxon>rosids</taxon>
        <taxon>fabids</taxon>
        <taxon>Fabales</taxon>
        <taxon>Fabaceae</taxon>
        <taxon>Papilionoideae</taxon>
        <taxon>50 kb inversion clade</taxon>
        <taxon>genistoids sensu lato</taxon>
        <taxon>core genistoids</taxon>
        <taxon>Crotalarieae</taxon>
        <taxon>Crotalaria</taxon>
    </lineage>
</organism>
<name>A0AAN9P6P4_CROPI</name>
<accession>A0AAN9P6P4</accession>
<dbReference type="AlphaFoldDB" id="A0AAN9P6P4"/>
<dbReference type="Pfam" id="PF13966">
    <property type="entry name" value="zf-RVT"/>
    <property type="match status" value="1"/>
</dbReference>
<feature type="domain" description="Reverse transcriptase zinc-binding" evidence="1">
    <location>
        <begin position="15"/>
        <end position="102"/>
    </location>
</feature>
<reference evidence="2 3" key="1">
    <citation type="submission" date="2024-01" db="EMBL/GenBank/DDBJ databases">
        <title>The genomes of 5 underutilized Papilionoideae crops provide insights into root nodulation and disease resistanc.</title>
        <authorList>
            <person name="Yuan L."/>
        </authorList>
    </citation>
    <scope>NUCLEOTIDE SEQUENCE [LARGE SCALE GENOMIC DNA]</scope>
    <source>
        <strain evidence="2">ZHUSHIDOU_FW_LH</strain>
        <tissue evidence="2">Leaf</tissue>
    </source>
</reference>
<comment type="caution">
    <text evidence="2">The sequence shown here is derived from an EMBL/GenBank/DDBJ whole genome shotgun (WGS) entry which is preliminary data.</text>
</comment>
<dbReference type="EMBL" id="JAYWIO010000001">
    <property type="protein sequence ID" value="KAK7287390.1"/>
    <property type="molecule type" value="Genomic_DNA"/>
</dbReference>
<gene>
    <name evidence="2" type="ORF">RIF29_00663</name>
</gene>
<proteinExistence type="predicted"/>
<dbReference type="InterPro" id="IPR026960">
    <property type="entry name" value="RVT-Znf"/>
</dbReference>
<evidence type="ECO:0000313" key="3">
    <source>
        <dbReference type="Proteomes" id="UP001372338"/>
    </source>
</evidence>
<evidence type="ECO:0000313" key="2">
    <source>
        <dbReference type="EMBL" id="KAK7287390.1"/>
    </source>
</evidence>